<sequence length="288" mass="32374">MESETGLFSGKKDPIIFKKPDNISPPVLQSEDEQLVKINQGFQEVTLPLYNEKNNEEPVSLEKSSTEKLSFKELVELGKKENKTKAEKHIKSILLQEYQAKRLTREQYQKFLVEIKDFSFNKIIQDILGPGAITLGYTVGVYSTLGKTLIQKLSLLKTGLTAGEFFSKALVSTGLAPLFGPFDFAGIFRAPYHIYRSVQELKKLGKEAYKSIPFYLGLNVINFFKTIGPLSSIFLSFPRNKDVGLAIANNQVQAGKWPSFLKKGVDFLVQKLFEKPKSTSLQLQPQPA</sequence>
<dbReference type="AlphaFoldDB" id="A0A2H0W8D9"/>
<accession>A0A2H0W8D9</accession>
<reference evidence="2" key="1">
    <citation type="submission" date="2017-09" db="EMBL/GenBank/DDBJ databases">
        <title>Depth-based differentiation of microbial function through sediment-hosted aquifers and enrichment of novel symbionts in the deep terrestrial subsurface.</title>
        <authorList>
            <person name="Probst A.J."/>
            <person name="Ladd B."/>
            <person name="Jarett J.K."/>
            <person name="Geller-Mcgrath D.E."/>
            <person name="Sieber C.M.K."/>
            <person name="Emerson J.B."/>
            <person name="Anantharaman K."/>
            <person name="Thomas B.C."/>
            <person name="Malmstrom R."/>
            <person name="Stieglmeier M."/>
            <person name="Klingl A."/>
            <person name="Woyke T."/>
            <person name="Ryan C.M."/>
            <person name="Banfield J.F."/>
        </authorList>
    </citation>
    <scope>NUCLEOTIDE SEQUENCE [LARGE SCALE GENOMIC DNA]</scope>
</reference>
<proteinExistence type="predicted"/>
<dbReference type="Proteomes" id="UP000230093">
    <property type="component" value="Unassembled WGS sequence"/>
</dbReference>
<protein>
    <submittedName>
        <fullName evidence="1">Uncharacterized protein</fullName>
    </submittedName>
</protein>
<dbReference type="EMBL" id="PEZT01000025">
    <property type="protein sequence ID" value="PIS08897.1"/>
    <property type="molecule type" value="Genomic_DNA"/>
</dbReference>
<organism evidence="1 2">
    <name type="scientific">Candidatus Beckwithbacteria bacterium CG10_big_fil_rev_8_21_14_0_10_34_10</name>
    <dbReference type="NCBI Taxonomy" id="1974495"/>
    <lineage>
        <taxon>Bacteria</taxon>
        <taxon>Candidatus Beckwithiibacteriota</taxon>
    </lineage>
</organism>
<evidence type="ECO:0000313" key="1">
    <source>
        <dbReference type="EMBL" id="PIS08897.1"/>
    </source>
</evidence>
<gene>
    <name evidence="1" type="ORF">COT75_04390</name>
</gene>
<name>A0A2H0W8D9_9BACT</name>
<comment type="caution">
    <text evidence="1">The sequence shown here is derived from an EMBL/GenBank/DDBJ whole genome shotgun (WGS) entry which is preliminary data.</text>
</comment>
<evidence type="ECO:0000313" key="2">
    <source>
        <dbReference type="Proteomes" id="UP000230093"/>
    </source>
</evidence>